<dbReference type="GO" id="GO:0005524">
    <property type="term" value="F:ATP binding"/>
    <property type="evidence" value="ECO:0007669"/>
    <property type="project" value="InterPro"/>
</dbReference>
<dbReference type="PANTHER" id="PTHR14136:SF17">
    <property type="entry name" value="BTB_POZ DOMAIN-CONTAINING PROTEIN KCTD9"/>
    <property type="match status" value="1"/>
</dbReference>
<dbReference type="SMART" id="SM00220">
    <property type="entry name" value="S_TKc"/>
    <property type="match status" value="1"/>
</dbReference>
<evidence type="ECO:0000313" key="2">
    <source>
        <dbReference type="EMBL" id="GET43816.1"/>
    </source>
</evidence>
<evidence type="ECO:0000259" key="1">
    <source>
        <dbReference type="PROSITE" id="PS50011"/>
    </source>
</evidence>
<dbReference type="Pfam" id="PF00805">
    <property type="entry name" value="Pentapeptide"/>
    <property type="match status" value="6"/>
</dbReference>
<dbReference type="Gene3D" id="3.30.200.20">
    <property type="entry name" value="Phosphorylase Kinase, domain 1"/>
    <property type="match status" value="1"/>
</dbReference>
<dbReference type="InterPro" id="IPR008271">
    <property type="entry name" value="Ser/Thr_kinase_AS"/>
</dbReference>
<keyword evidence="2" id="KW-0418">Kinase</keyword>
<dbReference type="SUPFAM" id="SSF56112">
    <property type="entry name" value="Protein kinase-like (PK-like)"/>
    <property type="match status" value="1"/>
</dbReference>
<dbReference type="PROSITE" id="PS50011">
    <property type="entry name" value="PROTEIN_KINASE_DOM"/>
    <property type="match status" value="1"/>
</dbReference>
<organism evidence="2 3">
    <name type="scientific">Microseira wollei NIES-4236</name>
    <dbReference type="NCBI Taxonomy" id="2530354"/>
    <lineage>
        <taxon>Bacteria</taxon>
        <taxon>Bacillati</taxon>
        <taxon>Cyanobacteriota</taxon>
        <taxon>Cyanophyceae</taxon>
        <taxon>Oscillatoriophycideae</taxon>
        <taxon>Aerosakkonematales</taxon>
        <taxon>Aerosakkonemataceae</taxon>
        <taxon>Microseira</taxon>
    </lineage>
</organism>
<keyword evidence="2" id="KW-0808">Transferase</keyword>
<dbReference type="PROSITE" id="PS00108">
    <property type="entry name" value="PROTEIN_KINASE_ST"/>
    <property type="match status" value="1"/>
</dbReference>
<gene>
    <name evidence="2" type="ORF">MiSe_86420</name>
</gene>
<dbReference type="InterPro" id="IPR000719">
    <property type="entry name" value="Prot_kinase_dom"/>
</dbReference>
<dbReference type="SUPFAM" id="SSF141571">
    <property type="entry name" value="Pentapeptide repeat-like"/>
    <property type="match status" value="2"/>
</dbReference>
<dbReference type="Gene3D" id="1.10.510.10">
    <property type="entry name" value="Transferase(Phosphotransferase) domain 1"/>
    <property type="match status" value="1"/>
</dbReference>
<keyword evidence="2" id="KW-0723">Serine/threonine-protein kinase</keyword>
<dbReference type="Proteomes" id="UP001050975">
    <property type="component" value="Unassembled WGS sequence"/>
</dbReference>
<dbReference type="InterPro" id="IPR051082">
    <property type="entry name" value="Pentapeptide-BTB/POZ_domain"/>
</dbReference>
<dbReference type="EMBL" id="BLAY01000257">
    <property type="protein sequence ID" value="GET43816.1"/>
    <property type="molecule type" value="Genomic_DNA"/>
</dbReference>
<proteinExistence type="predicted"/>
<feature type="domain" description="Protein kinase" evidence="1">
    <location>
        <begin position="12"/>
        <end position="268"/>
    </location>
</feature>
<dbReference type="RefSeq" id="WP_226593003.1">
    <property type="nucleotide sequence ID" value="NZ_BLAY01000257.1"/>
</dbReference>
<dbReference type="Pfam" id="PF00069">
    <property type="entry name" value="Pkinase"/>
    <property type="match status" value="1"/>
</dbReference>
<name>A0AAV3XQG9_9CYAN</name>
<dbReference type="CDD" id="cd14014">
    <property type="entry name" value="STKc_PknB_like"/>
    <property type="match status" value="1"/>
</dbReference>
<accession>A0AAV3XQG9</accession>
<comment type="caution">
    <text evidence="2">The sequence shown here is derived from an EMBL/GenBank/DDBJ whole genome shotgun (WGS) entry which is preliminary data.</text>
</comment>
<reference evidence="2" key="1">
    <citation type="submission" date="2019-10" db="EMBL/GenBank/DDBJ databases">
        <title>Draft genome sequece of Microseira wollei NIES-4236.</title>
        <authorList>
            <person name="Yamaguchi H."/>
            <person name="Suzuki S."/>
            <person name="Kawachi M."/>
        </authorList>
    </citation>
    <scope>NUCLEOTIDE SEQUENCE</scope>
    <source>
        <strain evidence="2">NIES-4236</strain>
    </source>
</reference>
<dbReference type="AlphaFoldDB" id="A0AAV3XQG9"/>
<dbReference type="GO" id="GO:0004674">
    <property type="term" value="F:protein serine/threonine kinase activity"/>
    <property type="evidence" value="ECO:0007669"/>
    <property type="project" value="UniProtKB-KW"/>
</dbReference>
<protein>
    <submittedName>
        <fullName evidence="2">Serine/threonine protein kinase</fullName>
    </submittedName>
</protein>
<keyword evidence="3" id="KW-1185">Reference proteome</keyword>
<sequence length="648" mass="69842">MSNYPDFSDRGYQVKRELGQNRACGRVTYLATDKKTKSPVVIKQFQFAQTGASWSDYDAYDKEVQLLQRLDHPSIPTYLDSFETPSGFCLVQEYKYAPSLAQPHLLTLTEIKQIAVAVLEVLVYLQRQQPVVIHRDIKPENILVNWQEPIKIYLVDFGFARIGSGDVAVSSAIKGTLGFMPPEQLFNRQLTEASDLYSLGVMLICLLTNTKSTEIGKLIDDAYRINFKLLVPKVNPLFLEWLETMVTPNLKNRFPNAAAALEALQPIDVVGKFKTPEISAHAIKRKQGLRIASLVGFAIVALAIATLNYRMSHQASVRHLLETNKCPKCDLRGADLKQSNLKNANLWGAKLAGANLEGADLTGAKLGYANLANANLADAKLGNADLRGAIITGAELGNADLGGAKLGYANLGRANLTGTNLTAANLWNANLGNANLQSAKMGDADLRRANLKDANLEKTNLRRANLGGAELGYANLGSADLSDTILWDANLGSANLASANLGNADLRSAILRDANLTNANLSSVNLERAYLSEAKLIKANLTAANLSEANLTEANLTSAILTRANLAGADLERGILEAAILVGANLSNADLKAANLKSVNLSNVNLQGAYLKSANFTNANLRNANLKSANLTDANLTNVTITRFGAKK</sequence>
<dbReference type="PANTHER" id="PTHR14136">
    <property type="entry name" value="BTB_POZ DOMAIN-CONTAINING PROTEIN KCTD9"/>
    <property type="match status" value="1"/>
</dbReference>
<evidence type="ECO:0000313" key="3">
    <source>
        <dbReference type="Proteomes" id="UP001050975"/>
    </source>
</evidence>
<dbReference type="Gene3D" id="2.160.20.80">
    <property type="entry name" value="E3 ubiquitin-protein ligase SopA"/>
    <property type="match status" value="3"/>
</dbReference>
<dbReference type="InterPro" id="IPR001646">
    <property type="entry name" value="5peptide_repeat"/>
</dbReference>
<dbReference type="InterPro" id="IPR011009">
    <property type="entry name" value="Kinase-like_dom_sf"/>
</dbReference>